<evidence type="ECO:0000313" key="3">
    <source>
        <dbReference type="Proteomes" id="UP001458880"/>
    </source>
</evidence>
<evidence type="ECO:0000256" key="1">
    <source>
        <dbReference type="SAM" id="SignalP"/>
    </source>
</evidence>
<sequence length="172" mass="18664">MIAITLLEILLVITCIKDSWACNGYTMKVNSIKNCGTNNVIQIDNFDIQLDNDCNIIPKGCVTITKPFKTANVHYTLTKPPMPALTGNTDVCSLVEGNKSATDILSSFALPTKCPVNAQKICGNGDKKINIGRFKSQLGYFAGNIKLRAEAKHDSGNTCLDVDIVLARNRNG</sequence>
<keyword evidence="1" id="KW-0732">Signal</keyword>
<organism evidence="2 3">
    <name type="scientific">Popillia japonica</name>
    <name type="common">Japanese beetle</name>
    <dbReference type="NCBI Taxonomy" id="7064"/>
    <lineage>
        <taxon>Eukaryota</taxon>
        <taxon>Metazoa</taxon>
        <taxon>Ecdysozoa</taxon>
        <taxon>Arthropoda</taxon>
        <taxon>Hexapoda</taxon>
        <taxon>Insecta</taxon>
        <taxon>Pterygota</taxon>
        <taxon>Neoptera</taxon>
        <taxon>Endopterygota</taxon>
        <taxon>Coleoptera</taxon>
        <taxon>Polyphaga</taxon>
        <taxon>Scarabaeiformia</taxon>
        <taxon>Scarabaeidae</taxon>
        <taxon>Rutelinae</taxon>
        <taxon>Popillia</taxon>
    </lineage>
</organism>
<gene>
    <name evidence="2" type="ORF">QE152_g13311</name>
</gene>
<reference evidence="2 3" key="1">
    <citation type="journal article" date="2024" name="BMC Genomics">
        <title>De novo assembly and annotation of Popillia japonica's genome with initial clues to its potential as an invasive pest.</title>
        <authorList>
            <person name="Cucini C."/>
            <person name="Boschi S."/>
            <person name="Funari R."/>
            <person name="Cardaioli E."/>
            <person name="Iannotti N."/>
            <person name="Marturano G."/>
            <person name="Paoli F."/>
            <person name="Bruttini M."/>
            <person name="Carapelli A."/>
            <person name="Frati F."/>
            <person name="Nardi F."/>
        </authorList>
    </citation>
    <scope>NUCLEOTIDE SEQUENCE [LARGE SCALE GENOMIC DNA]</scope>
    <source>
        <strain evidence="2">DMR45628</strain>
    </source>
</reference>
<evidence type="ECO:0000313" key="2">
    <source>
        <dbReference type="EMBL" id="KAK9731832.1"/>
    </source>
</evidence>
<accession>A0AAW1LBI9</accession>
<dbReference type="AlphaFoldDB" id="A0AAW1LBI9"/>
<comment type="caution">
    <text evidence="2">The sequence shown here is derived from an EMBL/GenBank/DDBJ whole genome shotgun (WGS) entry which is preliminary data.</text>
</comment>
<name>A0AAW1LBI9_POPJA</name>
<dbReference type="Proteomes" id="UP001458880">
    <property type="component" value="Unassembled WGS sequence"/>
</dbReference>
<feature type="chain" id="PRO_5043721551" description="MD-2-related lipid-recognition domain-containing protein" evidence="1">
    <location>
        <begin position="22"/>
        <end position="172"/>
    </location>
</feature>
<dbReference type="EMBL" id="JASPKY010000126">
    <property type="protein sequence ID" value="KAK9731832.1"/>
    <property type="molecule type" value="Genomic_DNA"/>
</dbReference>
<proteinExistence type="predicted"/>
<feature type="signal peptide" evidence="1">
    <location>
        <begin position="1"/>
        <end position="21"/>
    </location>
</feature>
<evidence type="ECO:0008006" key="4">
    <source>
        <dbReference type="Google" id="ProtNLM"/>
    </source>
</evidence>
<protein>
    <recommendedName>
        <fullName evidence="4">MD-2-related lipid-recognition domain-containing protein</fullName>
    </recommendedName>
</protein>
<keyword evidence="3" id="KW-1185">Reference proteome</keyword>